<dbReference type="PANTHER" id="PTHR42870">
    <property type="entry name" value="ACETYL-COA C-ACETYLTRANSFERASE"/>
    <property type="match status" value="1"/>
</dbReference>
<feature type="domain" description="Thiolase C-terminal" evidence="2">
    <location>
        <begin position="313"/>
        <end position="437"/>
    </location>
</feature>
<gene>
    <name evidence="3" type="ORF">HLY00_5466</name>
</gene>
<dbReference type="SUPFAM" id="SSF53901">
    <property type="entry name" value="Thiolase-like"/>
    <property type="match status" value="2"/>
</dbReference>
<dbReference type="PIRSF" id="PIRSF000429">
    <property type="entry name" value="Ac-CoA_Ac_transf"/>
    <property type="match status" value="1"/>
</dbReference>
<dbReference type="GO" id="GO:0016747">
    <property type="term" value="F:acyltransferase activity, transferring groups other than amino-acyl groups"/>
    <property type="evidence" value="ECO:0007669"/>
    <property type="project" value="InterPro"/>
</dbReference>
<dbReference type="Pfam" id="PF22691">
    <property type="entry name" value="Thiolase_C_1"/>
    <property type="match status" value="1"/>
</dbReference>
<evidence type="ECO:0000259" key="2">
    <source>
        <dbReference type="Pfam" id="PF22691"/>
    </source>
</evidence>
<dbReference type="AlphaFoldDB" id="A0A850PPD6"/>
<dbReference type="InterPro" id="IPR055140">
    <property type="entry name" value="Thiolase_C_2"/>
</dbReference>
<reference evidence="3 4" key="1">
    <citation type="submission" date="2020-05" db="EMBL/GenBank/DDBJ databases">
        <title>Draft genome sequence of Mycobacterium hippocampi DL, isolated from European seabass, Dicentrarchus labrax, reared in fish farms.</title>
        <authorList>
            <person name="Stathopoulou P."/>
            <person name="Asimakis E."/>
            <person name="Tzokas K."/>
            <person name="Batargias C."/>
            <person name="Tsiamis G."/>
        </authorList>
    </citation>
    <scope>NUCLEOTIDE SEQUENCE [LARGE SCALE GENOMIC DNA]</scope>
    <source>
        <strain evidence="3 4">DL</strain>
    </source>
</reference>
<feature type="region of interest" description="Disordered" evidence="1">
    <location>
        <begin position="1"/>
        <end position="32"/>
    </location>
</feature>
<dbReference type="Proteomes" id="UP000570517">
    <property type="component" value="Unassembled WGS sequence"/>
</dbReference>
<dbReference type="EMBL" id="JABFYL010000024">
    <property type="protein sequence ID" value="NVN50527.1"/>
    <property type="molecule type" value="Genomic_DNA"/>
</dbReference>
<sequence length="445" mass="46650">MNTLPRPLTGSGVNSPPQSGQSGAGGDTHSEHRTHLGTRMTANVPRVTHFEKNAIISGIGISRIGRRTGIPGLELTLEAGREAIADAGLAPSDIDGVATLGDVTAGELLPALGIDAIDRGSDFLTGGVINPVIAAMRAVGEGGARHVLVYRTVQMLGGALTGNPTAPSRPNVLTSPPVEPRTPGTRRQIGAIDDIGELLGAHAYSAANWTAMHCRRHMELYGTTNEQLGWLAINSRRNAALNPRAVYRDPMTMEDYLSARPVSTPLGLFDCDAPIDGSVALVISRADHAADCPQPPVAVEAIGGAYGSGGWVHRADYPKMASVEAAAQLWSRTDLTPADVQIAELYDGFTFLTFAWLEALGLCGDGEAGPFVEGGRRIALDGELPLNTYGGQLSAGRLHGYWLLHEACLQLRGQAGDRQVMQRPQVALAAAGGGPIAGCMVLTCR</sequence>
<evidence type="ECO:0000313" key="4">
    <source>
        <dbReference type="Proteomes" id="UP000570517"/>
    </source>
</evidence>
<name>A0A850PPD6_9MYCO</name>
<feature type="compositionally biased region" description="Polar residues" evidence="1">
    <location>
        <begin position="162"/>
        <end position="174"/>
    </location>
</feature>
<keyword evidence="4" id="KW-1185">Reference proteome</keyword>
<accession>A0A850PPD6</accession>
<feature type="region of interest" description="Disordered" evidence="1">
    <location>
        <begin position="161"/>
        <end position="184"/>
    </location>
</feature>
<dbReference type="InterPro" id="IPR002155">
    <property type="entry name" value="Thiolase"/>
</dbReference>
<protein>
    <recommendedName>
        <fullName evidence="2">Thiolase C-terminal domain-containing protein</fullName>
    </recommendedName>
</protein>
<dbReference type="CDD" id="cd00829">
    <property type="entry name" value="SCP-x_thiolase"/>
    <property type="match status" value="1"/>
</dbReference>
<organism evidence="3 4">
    <name type="scientific">Mycolicibacterium hippocampi</name>
    <dbReference type="NCBI Taxonomy" id="659824"/>
    <lineage>
        <taxon>Bacteria</taxon>
        <taxon>Bacillati</taxon>
        <taxon>Actinomycetota</taxon>
        <taxon>Actinomycetes</taxon>
        <taxon>Mycobacteriales</taxon>
        <taxon>Mycobacteriaceae</taxon>
        <taxon>Mycolicibacterium</taxon>
    </lineage>
</organism>
<dbReference type="Gene3D" id="3.40.47.10">
    <property type="match status" value="1"/>
</dbReference>
<proteinExistence type="predicted"/>
<dbReference type="PANTHER" id="PTHR42870:SF1">
    <property type="entry name" value="NON-SPECIFIC LIPID-TRANSFER PROTEIN-LIKE 2"/>
    <property type="match status" value="1"/>
</dbReference>
<dbReference type="InterPro" id="IPR016039">
    <property type="entry name" value="Thiolase-like"/>
</dbReference>
<comment type="caution">
    <text evidence="3">The sequence shown here is derived from an EMBL/GenBank/DDBJ whole genome shotgun (WGS) entry which is preliminary data.</text>
</comment>
<evidence type="ECO:0000256" key="1">
    <source>
        <dbReference type="SAM" id="MobiDB-lite"/>
    </source>
</evidence>
<evidence type="ECO:0000313" key="3">
    <source>
        <dbReference type="EMBL" id="NVN50527.1"/>
    </source>
</evidence>